<dbReference type="Proteomes" id="UP000203507">
    <property type="component" value="Segment"/>
</dbReference>
<dbReference type="KEGG" id="vg:32878155"/>
<evidence type="ECO:0000313" key="1">
    <source>
        <dbReference type="EMBL" id="ARR28821.1"/>
    </source>
</evidence>
<reference evidence="1" key="1">
    <citation type="journal article" date="2017" name="Vet. Pathol.">
        <title>Ranid Herpesvirus 3 and Proliferative Dermatitis in Free-Ranging Wild Common Frogs (Rana Temporaria).</title>
        <authorList>
            <person name="Origgi F.C."/>
            <person name="Schmidt B.R."/>
            <person name="Lohmann P."/>
            <person name="Otten P."/>
            <person name="Akdesir E."/>
            <person name="Gaschen V."/>
            <person name="Aguilar-Bultet L."/>
            <person name="Wahli T."/>
            <person name="Sattler U."/>
            <person name="Stoffel M.H."/>
        </authorList>
    </citation>
    <scope>NUCLEOTIDE SEQUENCE [LARGE SCALE GENOMIC DNA]</scope>
    <source>
        <strain evidence="1">FO1_2015</strain>
    </source>
</reference>
<keyword evidence="2" id="KW-1185">Reference proteome</keyword>
<dbReference type="RefSeq" id="YP_009362330.1">
    <property type="nucleotide sequence ID" value="NC_034618.1"/>
</dbReference>
<evidence type="ECO:0000313" key="2">
    <source>
        <dbReference type="Proteomes" id="UP000203507"/>
    </source>
</evidence>
<dbReference type="EMBL" id="KX832224">
    <property type="protein sequence ID" value="ARR28821.1"/>
    <property type="molecule type" value="Genomic_DNA"/>
</dbReference>
<protein>
    <submittedName>
        <fullName evidence="1">GckA/TtuD-like superfamily motif protein</fullName>
    </submittedName>
</protein>
<organism evidence="1">
    <name type="scientific">Ranid herpesvirus 3</name>
    <dbReference type="NCBI Taxonomy" id="1987509"/>
    <lineage>
        <taxon>Viruses</taxon>
        <taxon>Duplodnaviria</taxon>
        <taxon>Heunggongvirae</taxon>
        <taxon>Peploviricota</taxon>
        <taxon>Herviviricetes</taxon>
        <taxon>Herpesvirales</taxon>
        <taxon>Alloherpesviridae</taxon>
        <taxon>Batravirus</taxon>
        <taxon>Batravirus ranidallo3</taxon>
    </lineage>
</organism>
<dbReference type="GeneID" id="32878155"/>
<name>A0A1X9T546_9VIRU</name>
<proteinExistence type="predicted"/>
<accession>A0A1X9T546</accession>
<sequence>MGETYFTCPNGGLLSLQPVENSFVRDLENQLLHGNGIELTAVGYARRPSFESNYHATLILQDTDGFLYEADPDASMVWLRAHSLKAYLGGEYLEDLERCFPFEPARLLGTFFAKRGITCLPPIINHEKSLYISLHDPFIKSTRLYKFLHDYLFSTIREYQCLIGIYIGRDNPLFYSFGLVFSHKLKPIYIYFISKTGKHIPELLPLDVIQKLDADLLPDEVVADPTCFTSIKTTQYLTTRILHKIPKGILRYVSRNLALIASRHAPPTVSTAKIPSLQLPFQNKWNAVADHLSRLKGGKWCGEEIELAPNETLIIMDLPSGDILDQVISRLLFTRCTPAEVLGVRIHKRKTNRGLTFSIVLVCLTPGAPQPCVREINLELLTCSLVANDCSGYMVTRDNISDSFKVHSSFQSRSVVTKQIMLRRAYYARSEWRLRTVLGTPSL</sequence>